<keyword evidence="2" id="KW-0169">Cobalamin biosynthesis</keyword>
<dbReference type="PANTHER" id="PTHR43182">
    <property type="entry name" value="COBALT-PRECORRIN-6B C(15)-METHYLTRANSFERASE (DECARBOXYLATING)"/>
    <property type="match status" value="1"/>
</dbReference>
<evidence type="ECO:0000256" key="3">
    <source>
        <dbReference type="ARBA" id="ARBA00022603"/>
    </source>
</evidence>
<dbReference type="CDD" id="cd02440">
    <property type="entry name" value="AdoMet_MTases"/>
    <property type="match status" value="1"/>
</dbReference>
<comment type="pathway">
    <text evidence="1">Cofactor biosynthesis; adenosylcobalamin biosynthesis.</text>
</comment>
<dbReference type="InterPro" id="IPR029063">
    <property type="entry name" value="SAM-dependent_MTases_sf"/>
</dbReference>
<proteinExistence type="predicted"/>
<evidence type="ECO:0000313" key="7">
    <source>
        <dbReference type="EMBL" id="GKX31283.1"/>
    </source>
</evidence>
<keyword evidence="5" id="KW-0949">S-adenosyl-L-methionine</keyword>
<gene>
    <name evidence="7" type="ORF">SH1V18_37630</name>
</gene>
<feature type="domain" description="Methyltransferase" evidence="6">
    <location>
        <begin position="40"/>
        <end position="113"/>
    </location>
</feature>
<keyword evidence="3" id="KW-0489">Methyltransferase</keyword>
<dbReference type="Pfam" id="PF13847">
    <property type="entry name" value="Methyltransf_31"/>
    <property type="match status" value="1"/>
</dbReference>
<dbReference type="GO" id="GO:0032259">
    <property type="term" value="P:methylation"/>
    <property type="evidence" value="ECO:0007669"/>
    <property type="project" value="UniProtKB-KW"/>
</dbReference>
<dbReference type="RefSeq" id="WP_281818182.1">
    <property type="nucleotide sequence ID" value="NZ_BRLB01000015.1"/>
</dbReference>
<dbReference type="InterPro" id="IPR025714">
    <property type="entry name" value="Methyltranfer_dom"/>
</dbReference>
<dbReference type="NCBIfam" id="TIGR02469">
    <property type="entry name" value="CbiT"/>
    <property type="match status" value="1"/>
</dbReference>
<evidence type="ECO:0000256" key="5">
    <source>
        <dbReference type="ARBA" id="ARBA00022691"/>
    </source>
</evidence>
<dbReference type="SUPFAM" id="SSF53335">
    <property type="entry name" value="S-adenosyl-L-methionine-dependent methyltransferases"/>
    <property type="match status" value="1"/>
</dbReference>
<name>A0A9W5YFD0_9FIRM</name>
<organism evidence="7 8">
    <name type="scientific">Vallitalea longa</name>
    <dbReference type="NCBI Taxonomy" id="2936439"/>
    <lineage>
        <taxon>Bacteria</taxon>
        <taxon>Bacillati</taxon>
        <taxon>Bacillota</taxon>
        <taxon>Clostridia</taxon>
        <taxon>Lachnospirales</taxon>
        <taxon>Vallitaleaceae</taxon>
        <taxon>Vallitalea</taxon>
    </lineage>
</organism>
<dbReference type="GO" id="GO:0009236">
    <property type="term" value="P:cobalamin biosynthetic process"/>
    <property type="evidence" value="ECO:0007669"/>
    <property type="project" value="UniProtKB-KW"/>
</dbReference>
<dbReference type="Proteomes" id="UP001144256">
    <property type="component" value="Unassembled WGS sequence"/>
</dbReference>
<dbReference type="AlphaFoldDB" id="A0A9W5YFD0"/>
<dbReference type="InterPro" id="IPR014008">
    <property type="entry name" value="Cbl_synth_MTase_CbiT"/>
</dbReference>
<reference evidence="7" key="1">
    <citation type="submission" date="2022-06" db="EMBL/GenBank/DDBJ databases">
        <title>Vallitalea longa sp. nov., an anaerobic bacterium isolated from marine sediment.</title>
        <authorList>
            <person name="Hirano S."/>
            <person name="Terahara T."/>
            <person name="Mori K."/>
            <person name="Hamada M."/>
            <person name="Matsumoto R."/>
            <person name="Kobayashi T."/>
        </authorList>
    </citation>
    <scope>NUCLEOTIDE SEQUENCE</scope>
    <source>
        <strain evidence="7">SH18-1</strain>
    </source>
</reference>
<keyword evidence="4" id="KW-0808">Transferase</keyword>
<evidence type="ECO:0000313" key="8">
    <source>
        <dbReference type="Proteomes" id="UP001144256"/>
    </source>
</evidence>
<evidence type="ECO:0000256" key="4">
    <source>
        <dbReference type="ARBA" id="ARBA00022679"/>
    </source>
</evidence>
<dbReference type="Gene3D" id="3.40.50.150">
    <property type="entry name" value="Vaccinia Virus protein VP39"/>
    <property type="match status" value="1"/>
</dbReference>
<sequence length="192" mass="21194">MDNNRTMFGIPDEEFIRDKVPMTKSEVRAIAISKLRLNPTSRVLDIGCGTGSITVECGLICNQGEVTAIDQKEEAVNITRKNVNKFELNNVNIIEGSAPNDIPKKNYDSIFLGGGSRHIDNIIDFATDHLVPEGVFVANTILIDSTYKILAALEGRFKDIDVAMVQVSKGHKIAGWMMKANNPIYIISARLM</sequence>
<keyword evidence="8" id="KW-1185">Reference proteome</keyword>
<evidence type="ECO:0000256" key="1">
    <source>
        <dbReference type="ARBA" id="ARBA00004953"/>
    </source>
</evidence>
<dbReference type="GO" id="GO:0008276">
    <property type="term" value="F:protein methyltransferase activity"/>
    <property type="evidence" value="ECO:0007669"/>
    <property type="project" value="InterPro"/>
</dbReference>
<dbReference type="InterPro" id="IPR050714">
    <property type="entry name" value="Cobalamin_biosynth_MTase"/>
</dbReference>
<dbReference type="PANTHER" id="PTHR43182:SF1">
    <property type="entry name" value="COBALT-PRECORRIN-7 C(5)-METHYLTRANSFERASE"/>
    <property type="match status" value="1"/>
</dbReference>
<accession>A0A9W5YFD0</accession>
<evidence type="ECO:0000259" key="6">
    <source>
        <dbReference type="Pfam" id="PF13847"/>
    </source>
</evidence>
<dbReference type="EMBL" id="BRLB01000015">
    <property type="protein sequence ID" value="GKX31283.1"/>
    <property type="molecule type" value="Genomic_DNA"/>
</dbReference>
<protein>
    <submittedName>
        <fullName evidence="7">Cobalt-precorrin-6Y C(15)-methyltransferase</fullName>
    </submittedName>
</protein>
<evidence type="ECO:0000256" key="2">
    <source>
        <dbReference type="ARBA" id="ARBA00022573"/>
    </source>
</evidence>
<comment type="caution">
    <text evidence="7">The sequence shown here is derived from an EMBL/GenBank/DDBJ whole genome shotgun (WGS) entry which is preliminary data.</text>
</comment>